<dbReference type="Proteomes" id="UP000305948">
    <property type="component" value="Unassembled WGS sequence"/>
</dbReference>
<name>A0A5C3N0F7_9AGAM</name>
<feature type="compositionally biased region" description="Polar residues" evidence="1">
    <location>
        <begin position="80"/>
        <end position="91"/>
    </location>
</feature>
<feature type="region of interest" description="Disordered" evidence="1">
    <location>
        <begin position="22"/>
        <end position="162"/>
    </location>
</feature>
<feature type="compositionally biased region" description="Low complexity" evidence="1">
    <location>
        <begin position="119"/>
        <end position="133"/>
    </location>
</feature>
<accession>A0A5C3N0F7</accession>
<dbReference type="AlphaFoldDB" id="A0A5C3N0F7"/>
<proteinExistence type="predicted"/>
<reference evidence="2 3" key="1">
    <citation type="journal article" date="2019" name="Nat. Ecol. Evol.">
        <title>Megaphylogeny resolves global patterns of mushroom evolution.</title>
        <authorList>
            <person name="Varga T."/>
            <person name="Krizsan K."/>
            <person name="Foldi C."/>
            <person name="Dima B."/>
            <person name="Sanchez-Garcia M."/>
            <person name="Sanchez-Ramirez S."/>
            <person name="Szollosi G.J."/>
            <person name="Szarkandi J.G."/>
            <person name="Papp V."/>
            <person name="Albert L."/>
            <person name="Andreopoulos W."/>
            <person name="Angelini C."/>
            <person name="Antonin V."/>
            <person name="Barry K.W."/>
            <person name="Bougher N.L."/>
            <person name="Buchanan P."/>
            <person name="Buyck B."/>
            <person name="Bense V."/>
            <person name="Catcheside P."/>
            <person name="Chovatia M."/>
            <person name="Cooper J."/>
            <person name="Damon W."/>
            <person name="Desjardin D."/>
            <person name="Finy P."/>
            <person name="Geml J."/>
            <person name="Haridas S."/>
            <person name="Hughes K."/>
            <person name="Justo A."/>
            <person name="Karasinski D."/>
            <person name="Kautmanova I."/>
            <person name="Kiss B."/>
            <person name="Kocsube S."/>
            <person name="Kotiranta H."/>
            <person name="LaButti K.M."/>
            <person name="Lechner B.E."/>
            <person name="Liimatainen K."/>
            <person name="Lipzen A."/>
            <person name="Lukacs Z."/>
            <person name="Mihaltcheva S."/>
            <person name="Morgado L.N."/>
            <person name="Niskanen T."/>
            <person name="Noordeloos M.E."/>
            <person name="Ohm R.A."/>
            <person name="Ortiz-Santana B."/>
            <person name="Ovrebo C."/>
            <person name="Racz N."/>
            <person name="Riley R."/>
            <person name="Savchenko A."/>
            <person name="Shiryaev A."/>
            <person name="Soop K."/>
            <person name="Spirin V."/>
            <person name="Szebenyi C."/>
            <person name="Tomsovsky M."/>
            <person name="Tulloss R.E."/>
            <person name="Uehling J."/>
            <person name="Grigoriev I.V."/>
            <person name="Vagvolgyi C."/>
            <person name="Papp T."/>
            <person name="Martin F.M."/>
            <person name="Miettinen O."/>
            <person name="Hibbett D.S."/>
            <person name="Nagy L.G."/>
        </authorList>
    </citation>
    <scope>NUCLEOTIDE SEQUENCE [LARGE SCALE GENOMIC DNA]</scope>
    <source>
        <strain evidence="2 3">OMC1185</strain>
    </source>
</reference>
<evidence type="ECO:0000313" key="2">
    <source>
        <dbReference type="EMBL" id="TFK51219.1"/>
    </source>
</evidence>
<protein>
    <submittedName>
        <fullName evidence="2">Uncharacterized protein</fullName>
    </submittedName>
</protein>
<feature type="compositionally biased region" description="Low complexity" evidence="1">
    <location>
        <begin position="22"/>
        <end position="39"/>
    </location>
</feature>
<organism evidence="2 3">
    <name type="scientific">Heliocybe sulcata</name>
    <dbReference type="NCBI Taxonomy" id="5364"/>
    <lineage>
        <taxon>Eukaryota</taxon>
        <taxon>Fungi</taxon>
        <taxon>Dikarya</taxon>
        <taxon>Basidiomycota</taxon>
        <taxon>Agaricomycotina</taxon>
        <taxon>Agaricomycetes</taxon>
        <taxon>Gloeophyllales</taxon>
        <taxon>Gloeophyllaceae</taxon>
        <taxon>Heliocybe</taxon>
    </lineage>
</organism>
<dbReference type="OrthoDB" id="3269515at2759"/>
<keyword evidence="3" id="KW-1185">Reference proteome</keyword>
<dbReference type="EMBL" id="ML213511">
    <property type="protein sequence ID" value="TFK51219.1"/>
    <property type="molecule type" value="Genomic_DNA"/>
</dbReference>
<sequence length="241" mass="25836">MADLTLLSTSSPLDPSLTAYVSSNASRSTTSLLSRISSANHDLPKSPSTPNLPRMNARPNAMPVLTESPPSSPARRGRDPTTSSQFLSPPRNTFKAPQRHRRQRSSSAPPPLQLPPAAPYSAAPSSAYSQASPRVASPRQPATAPLPRKSNSLPLPAPKPSYLGVNPRTGILLPPPPPLFRPTPFWRHQSRASSPTSQHHLVRRSTFLAAGMELEKPYSDLSALGVEMRVGKAGVLVMLPT</sequence>
<evidence type="ECO:0000313" key="3">
    <source>
        <dbReference type="Proteomes" id="UP000305948"/>
    </source>
</evidence>
<feature type="compositionally biased region" description="Pro residues" evidence="1">
    <location>
        <begin position="108"/>
        <end position="118"/>
    </location>
</feature>
<evidence type="ECO:0000256" key="1">
    <source>
        <dbReference type="SAM" id="MobiDB-lite"/>
    </source>
</evidence>
<gene>
    <name evidence="2" type="ORF">OE88DRAFT_1735157</name>
</gene>